<dbReference type="Gene3D" id="2.40.170.20">
    <property type="entry name" value="TonB-dependent receptor, beta-barrel domain"/>
    <property type="match status" value="1"/>
</dbReference>
<evidence type="ECO:0000256" key="8">
    <source>
        <dbReference type="ARBA" id="ARBA00023237"/>
    </source>
</evidence>
<name>A0ABR5YC28_9SPHN</name>
<keyword evidence="16" id="KW-1185">Reference proteome</keyword>
<comment type="subcellular location">
    <subcellularLocation>
        <location evidence="1 9">Cell outer membrane</location>
        <topology evidence="1 9">Multi-pass membrane protein</topology>
    </subcellularLocation>
</comment>
<feature type="domain" description="TonB-dependent receptor-like beta-barrel" evidence="13">
    <location>
        <begin position="532"/>
        <end position="939"/>
    </location>
</feature>
<keyword evidence="7 9" id="KW-0472">Membrane</keyword>
<keyword evidence="8 9" id="KW-0998">Cell outer membrane</keyword>
<evidence type="ECO:0000256" key="4">
    <source>
        <dbReference type="ARBA" id="ARBA00022692"/>
    </source>
</evidence>
<comment type="similarity">
    <text evidence="9 11">Belongs to the TonB-dependent receptor family.</text>
</comment>
<feature type="signal peptide" evidence="12">
    <location>
        <begin position="1"/>
        <end position="26"/>
    </location>
</feature>
<evidence type="ECO:0000256" key="5">
    <source>
        <dbReference type="ARBA" id="ARBA00022729"/>
    </source>
</evidence>
<proteinExistence type="inferred from homology"/>
<evidence type="ECO:0000256" key="10">
    <source>
        <dbReference type="PROSITE-ProRule" id="PRU10143"/>
    </source>
</evidence>
<evidence type="ECO:0000259" key="14">
    <source>
        <dbReference type="Pfam" id="PF07715"/>
    </source>
</evidence>
<keyword evidence="4 9" id="KW-0812">Transmembrane</keyword>
<evidence type="ECO:0000256" key="2">
    <source>
        <dbReference type="ARBA" id="ARBA00022448"/>
    </source>
</evidence>
<dbReference type="Gene3D" id="2.170.130.10">
    <property type="entry name" value="TonB-dependent receptor, plug domain"/>
    <property type="match status" value="1"/>
</dbReference>
<comment type="caution">
    <text evidence="15">The sequence shown here is derived from an EMBL/GenBank/DDBJ whole genome shotgun (WGS) entry which is preliminary data.</text>
</comment>
<accession>A0ABR5YC28</accession>
<dbReference type="Proteomes" id="UP000076609">
    <property type="component" value="Unassembled WGS sequence"/>
</dbReference>
<feature type="chain" id="PRO_5045871704" evidence="12">
    <location>
        <begin position="27"/>
        <end position="980"/>
    </location>
</feature>
<reference evidence="16" key="1">
    <citation type="submission" date="2016-01" db="EMBL/GenBank/DDBJ databases">
        <title>Draft genome of Chromobacterium sp. F49.</title>
        <authorList>
            <person name="Hong K.W."/>
        </authorList>
    </citation>
    <scope>NUCLEOTIDE SEQUENCE [LARGE SCALE GENOMIC DNA]</scope>
    <source>
        <strain evidence="16">CN3</strain>
    </source>
</reference>
<dbReference type="PANTHER" id="PTHR47234">
    <property type="match status" value="1"/>
</dbReference>
<feature type="short sequence motif" description="TonB box" evidence="10">
    <location>
        <begin position="43"/>
        <end position="49"/>
    </location>
</feature>
<dbReference type="Pfam" id="PF00593">
    <property type="entry name" value="TonB_dep_Rec_b-barrel"/>
    <property type="match status" value="1"/>
</dbReference>
<protein>
    <submittedName>
        <fullName evidence="15">TonB-dependent receptor</fullName>
    </submittedName>
</protein>
<evidence type="ECO:0000256" key="6">
    <source>
        <dbReference type="ARBA" id="ARBA00023077"/>
    </source>
</evidence>
<evidence type="ECO:0000256" key="12">
    <source>
        <dbReference type="SAM" id="SignalP"/>
    </source>
</evidence>
<evidence type="ECO:0000256" key="11">
    <source>
        <dbReference type="RuleBase" id="RU003357"/>
    </source>
</evidence>
<keyword evidence="6 10" id="KW-0798">TonB box</keyword>
<evidence type="ECO:0000313" key="15">
    <source>
        <dbReference type="EMBL" id="KZE12134.1"/>
    </source>
</evidence>
<evidence type="ECO:0000256" key="7">
    <source>
        <dbReference type="ARBA" id="ARBA00023136"/>
    </source>
</evidence>
<keyword evidence="15" id="KW-0675">Receptor</keyword>
<dbReference type="InterPro" id="IPR012910">
    <property type="entry name" value="Plug_dom"/>
</dbReference>
<dbReference type="PROSITE" id="PS52016">
    <property type="entry name" value="TONB_DEPENDENT_REC_3"/>
    <property type="match status" value="1"/>
</dbReference>
<dbReference type="InterPro" id="IPR039426">
    <property type="entry name" value="TonB-dep_rcpt-like"/>
</dbReference>
<dbReference type="InterPro" id="IPR036942">
    <property type="entry name" value="Beta-barrel_TonB_sf"/>
</dbReference>
<keyword evidence="3 9" id="KW-1134">Transmembrane beta strand</keyword>
<dbReference type="Pfam" id="PF07715">
    <property type="entry name" value="Plug"/>
    <property type="match status" value="1"/>
</dbReference>
<evidence type="ECO:0000259" key="13">
    <source>
        <dbReference type="Pfam" id="PF00593"/>
    </source>
</evidence>
<dbReference type="PANTHER" id="PTHR47234:SF2">
    <property type="entry name" value="TONB-DEPENDENT RECEPTOR"/>
    <property type="match status" value="1"/>
</dbReference>
<dbReference type="InterPro" id="IPR000531">
    <property type="entry name" value="Beta-barrel_TonB"/>
</dbReference>
<keyword evidence="2 9" id="KW-0813">Transport</keyword>
<sequence length="980" mass="105469">MRRTTRLLASAAVTALVLGNALPALAQTTTDGQVAGEATGDETITVTGSRIAQPGAKSNSPITTVGAEEIRLQGATNVENVLNRLPQITPDANENVSNGSDGTARVNLRNLGSNRNLVLVNGQRLLPIQATDLNFIPGFMVERVDVMSGGASAVYGSDAVSGVINFVLRDNLNGVKTDVQYGFSAHHNNNDAYRARVRAAGFTPALSTPVDGQRFDANIAMGANFAEDRGNVTAYFGYRDVRPILQYNRDVSACALDPVFSGDPEAATALTCGGSSNNQYGRFVPLRTGIAPGGYNNTVDGNKTWVQYNPSFRYNYAPLNYFQRNGTRFTAGAFAKYEVTPAAELYGSFMFMDDRTNSQVAPSALFQGYPYSINCNNPLMSAQQATLLCGAAAAGTNVNQDVYIGYRPVAAPAQPRRDDLRHTDYRVTGGVRGEIAKGIRYDLNALFSTVIFNETYRNDIDPARANRALKVDLVNGVPTCRSVIDGTDPTCVPLNVFQFRGPTAAALNYVYAPTSTEGLDRETVIAGTVNFDGSEYGVKLPWAETGIGAVFGVEHRRESLEFRADALAIAKGTKEISGAFDVTEGFTEIRVPIIEDRPFFDELSLTGGYRFSKYSTNSKGISTYKGEIAWAPSADLRLRGGYNRAIRAPNISELFGAQTPGNVTTQDPCSGTSPAATFQQCQRTGVTAAQYGNIIECPSEQCTGFYGGNQALRPEEADTYTAGIVFTPRFARRLMLSVDYFNIKVKDYIGVIPVTLTISQCFATGDPFFCSLFNRNPRNGVLFGGDATTGGYVTSTTQNTGSLGTSGLDLGVNYGFKTGIGKFDVNMVGTWLRDLTTEPLPGLGKYDCKGLFGGTCGQPSPEWRHQARFTWTSLDDRGAISLNWRYIGPTDLSSNTDDPFLQGAPYQVNARLPVANYFDLAATASVLDDVTLRIGVNNLLDRDPPGIAQGLLASFGNGNTYPGVYDVAGRTFFVGLSAEF</sequence>
<evidence type="ECO:0000256" key="9">
    <source>
        <dbReference type="PROSITE-ProRule" id="PRU01360"/>
    </source>
</evidence>
<dbReference type="InterPro" id="IPR010916">
    <property type="entry name" value="TonB_box_CS"/>
</dbReference>
<dbReference type="EMBL" id="LQQO01000030">
    <property type="protein sequence ID" value="KZE12134.1"/>
    <property type="molecule type" value="Genomic_DNA"/>
</dbReference>
<feature type="domain" description="TonB-dependent receptor plug" evidence="14">
    <location>
        <begin position="57"/>
        <end position="163"/>
    </location>
</feature>
<evidence type="ECO:0000313" key="16">
    <source>
        <dbReference type="Proteomes" id="UP000076609"/>
    </source>
</evidence>
<dbReference type="InterPro" id="IPR037066">
    <property type="entry name" value="Plug_dom_sf"/>
</dbReference>
<gene>
    <name evidence="15" type="ORF">AVT10_16525</name>
</gene>
<keyword evidence="5 12" id="KW-0732">Signal</keyword>
<organism evidence="15 16">
    <name type="scientific">Sphingomonas hankookensis</name>
    <dbReference type="NCBI Taxonomy" id="563996"/>
    <lineage>
        <taxon>Bacteria</taxon>
        <taxon>Pseudomonadati</taxon>
        <taxon>Pseudomonadota</taxon>
        <taxon>Alphaproteobacteria</taxon>
        <taxon>Sphingomonadales</taxon>
        <taxon>Sphingomonadaceae</taxon>
        <taxon>Sphingomonas</taxon>
    </lineage>
</organism>
<evidence type="ECO:0000256" key="1">
    <source>
        <dbReference type="ARBA" id="ARBA00004571"/>
    </source>
</evidence>
<dbReference type="PROSITE" id="PS00430">
    <property type="entry name" value="TONB_DEPENDENT_REC_1"/>
    <property type="match status" value="1"/>
</dbReference>
<evidence type="ECO:0000256" key="3">
    <source>
        <dbReference type="ARBA" id="ARBA00022452"/>
    </source>
</evidence>
<dbReference type="SUPFAM" id="SSF56935">
    <property type="entry name" value="Porins"/>
    <property type="match status" value="1"/>
</dbReference>